<evidence type="ECO:0000313" key="2">
    <source>
        <dbReference type="Proteomes" id="UP000308197"/>
    </source>
</evidence>
<gene>
    <name evidence="1" type="ORF">K466DRAFT_231575</name>
</gene>
<sequence length="197" mass="21303">MDRMAAARADCANNRRSPGYTRPCFDLPSEDLRTPSSRTSLTYACFRAFSSRTSLHNVHAGSAALRAAVSSSLGATAALFVGFVILSGSAPPVLPSPLTNRGARMSVAHIVTLSHSRALRRLGTTHSLAGGAIQTPLGWQLRLPSSSTKTIPAVLLTSCRYASLVIPQKIGLLRSPVPARQRRHRWSISKLYYYPVF</sequence>
<dbReference type="AlphaFoldDB" id="A0A5C3P3K3"/>
<dbReference type="Proteomes" id="UP000308197">
    <property type="component" value="Unassembled WGS sequence"/>
</dbReference>
<accession>A0A5C3P3K3</accession>
<name>A0A5C3P3K3_9APHY</name>
<reference evidence="1 2" key="1">
    <citation type="journal article" date="2019" name="Nat. Ecol. Evol.">
        <title>Megaphylogeny resolves global patterns of mushroom evolution.</title>
        <authorList>
            <person name="Varga T."/>
            <person name="Krizsan K."/>
            <person name="Foldi C."/>
            <person name="Dima B."/>
            <person name="Sanchez-Garcia M."/>
            <person name="Sanchez-Ramirez S."/>
            <person name="Szollosi G.J."/>
            <person name="Szarkandi J.G."/>
            <person name="Papp V."/>
            <person name="Albert L."/>
            <person name="Andreopoulos W."/>
            <person name="Angelini C."/>
            <person name="Antonin V."/>
            <person name="Barry K.W."/>
            <person name="Bougher N.L."/>
            <person name="Buchanan P."/>
            <person name="Buyck B."/>
            <person name="Bense V."/>
            <person name="Catcheside P."/>
            <person name="Chovatia M."/>
            <person name="Cooper J."/>
            <person name="Damon W."/>
            <person name="Desjardin D."/>
            <person name="Finy P."/>
            <person name="Geml J."/>
            <person name="Haridas S."/>
            <person name="Hughes K."/>
            <person name="Justo A."/>
            <person name="Karasinski D."/>
            <person name="Kautmanova I."/>
            <person name="Kiss B."/>
            <person name="Kocsube S."/>
            <person name="Kotiranta H."/>
            <person name="LaButti K.M."/>
            <person name="Lechner B.E."/>
            <person name="Liimatainen K."/>
            <person name="Lipzen A."/>
            <person name="Lukacs Z."/>
            <person name="Mihaltcheva S."/>
            <person name="Morgado L.N."/>
            <person name="Niskanen T."/>
            <person name="Noordeloos M.E."/>
            <person name="Ohm R.A."/>
            <person name="Ortiz-Santana B."/>
            <person name="Ovrebo C."/>
            <person name="Racz N."/>
            <person name="Riley R."/>
            <person name="Savchenko A."/>
            <person name="Shiryaev A."/>
            <person name="Soop K."/>
            <person name="Spirin V."/>
            <person name="Szebenyi C."/>
            <person name="Tomsovsky M."/>
            <person name="Tulloss R.E."/>
            <person name="Uehling J."/>
            <person name="Grigoriev I.V."/>
            <person name="Vagvolgyi C."/>
            <person name="Papp T."/>
            <person name="Martin F.M."/>
            <person name="Miettinen O."/>
            <person name="Hibbett D.S."/>
            <person name="Nagy L.G."/>
        </authorList>
    </citation>
    <scope>NUCLEOTIDE SEQUENCE [LARGE SCALE GENOMIC DNA]</scope>
    <source>
        <strain evidence="1 2">HHB13444</strain>
    </source>
</reference>
<keyword evidence="2" id="KW-1185">Reference proteome</keyword>
<evidence type="ECO:0000313" key="1">
    <source>
        <dbReference type="EMBL" id="TFK84235.1"/>
    </source>
</evidence>
<dbReference type="EMBL" id="ML211331">
    <property type="protein sequence ID" value="TFK84235.1"/>
    <property type="molecule type" value="Genomic_DNA"/>
</dbReference>
<dbReference type="InParanoid" id="A0A5C3P3K3"/>
<protein>
    <submittedName>
        <fullName evidence="1">Uncharacterized protein</fullName>
    </submittedName>
</protein>
<proteinExistence type="predicted"/>
<organism evidence="1 2">
    <name type="scientific">Polyporus arcularius HHB13444</name>
    <dbReference type="NCBI Taxonomy" id="1314778"/>
    <lineage>
        <taxon>Eukaryota</taxon>
        <taxon>Fungi</taxon>
        <taxon>Dikarya</taxon>
        <taxon>Basidiomycota</taxon>
        <taxon>Agaricomycotina</taxon>
        <taxon>Agaricomycetes</taxon>
        <taxon>Polyporales</taxon>
        <taxon>Polyporaceae</taxon>
        <taxon>Polyporus</taxon>
    </lineage>
</organism>